<dbReference type="HOGENOM" id="CLU_2692580_0_0_1"/>
<dbReference type="EnsemblPlants" id="PGSC0003DMT400020412">
    <property type="protein sequence ID" value="PGSC0003DMT400020412"/>
    <property type="gene ID" value="PGSC0003DMG402007888"/>
</dbReference>
<keyword evidence="2" id="KW-1185">Reference proteome</keyword>
<dbReference type="AlphaFoldDB" id="M1ADF6"/>
<reference evidence="1" key="2">
    <citation type="submission" date="2015-06" db="UniProtKB">
        <authorList>
            <consortium name="EnsemblPlants"/>
        </authorList>
    </citation>
    <scope>IDENTIFICATION</scope>
    <source>
        <strain evidence="1">DM1-3 516 R44</strain>
    </source>
</reference>
<evidence type="ECO:0000313" key="2">
    <source>
        <dbReference type="Proteomes" id="UP000011115"/>
    </source>
</evidence>
<accession>M1ADF6</accession>
<organism evidence="1 2">
    <name type="scientific">Solanum tuberosum</name>
    <name type="common">Potato</name>
    <dbReference type="NCBI Taxonomy" id="4113"/>
    <lineage>
        <taxon>Eukaryota</taxon>
        <taxon>Viridiplantae</taxon>
        <taxon>Streptophyta</taxon>
        <taxon>Embryophyta</taxon>
        <taxon>Tracheophyta</taxon>
        <taxon>Spermatophyta</taxon>
        <taxon>Magnoliopsida</taxon>
        <taxon>eudicotyledons</taxon>
        <taxon>Gunneridae</taxon>
        <taxon>Pentapetalae</taxon>
        <taxon>asterids</taxon>
        <taxon>lamiids</taxon>
        <taxon>Solanales</taxon>
        <taxon>Solanaceae</taxon>
        <taxon>Solanoideae</taxon>
        <taxon>Solaneae</taxon>
        <taxon>Solanum</taxon>
    </lineage>
</organism>
<proteinExistence type="predicted"/>
<dbReference type="PaxDb" id="4113-PGSC0003DMT400020412"/>
<name>M1ADF6_SOLTU</name>
<sequence length="74" mass="8418">MANLNIKVFSIATLSSSSYSSCDQLLCETYRIGFIEKERGQGPKKSTIFTSQGMQTIIRTLWLRNAPKKLKQLF</sequence>
<dbReference type="Proteomes" id="UP000011115">
    <property type="component" value="Unassembled WGS sequence"/>
</dbReference>
<dbReference type="Gramene" id="PGSC0003DMT400020412">
    <property type="protein sequence ID" value="PGSC0003DMT400020412"/>
    <property type="gene ID" value="PGSC0003DMG402007888"/>
</dbReference>
<evidence type="ECO:0000313" key="1">
    <source>
        <dbReference type="EnsemblPlants" id="PGSC0003DMT400020412"/>
    </source>
</evidence>
<protein>
    <submittedName>
        <fullName evidence="1">Uncharacterized protein</fullName>
    </submittedName>
</protein>
<reference evidence="2" key="1">
    <citation type="journal article" date="2011" name="Nature">
        <title>Genome sequence and analysis of the tuber crop potato.</title>
        <authorList>
            <consortium name="The Potato Genome Sequencing Consortium"/>
        </authorList>
    </citation>
    <scope>NUCLEOTIDE SEQUENCE [LARGE SCALE GENOMIC DNA]</scope>
    <source>
        <strain evidence="2">cv. DM1-3 516 R44</strain>
    </source>
</reference>
<dbReference type="InParanoid" id="M1ADF6"/>